<feature type="transmembrane region" description="Helical" evidence="10">
    <location>
        <begin position="95"/>
        <end position="114"/>
    </location>
</feature>
<feature type="transmembrane region" description="Helical" evidence="10">
    <location>
        <begin position="70"/>
        <end position="88"/>
    </location>
</feature>
<accession>A0AAN6E6Z7</accession>
<feature type="domain" description="ABC transporter" evidence="11">
    <location>
        <begin position="624"/>
        <end position="846"/>
    </location>
</feature>
<evidence type="ECO:0000256" key="5">
    <source>
        <dbReference type="ARBA" id="ARBA00022741"/>
    </source>
</evidence>
<evidence type="ECO:0000256" key="2">
    <source>
        <dbReference type="ARBA" id="ARBA00022448"/>
    </source>
</evidence>
<dbReference type="SUPFAM" id="SSF52540">
    <property type="entry name" value="P-loop containing nucleoside triphosphate hydrolases"/>
    <property type="match status" value="2"/>
</dbReference>
<feature type="domain" description="ABC transmembrane type-1" evidence="12">
    <location>
        <begin position="947"/>
        <end position="1203"/>
    </location>
</feature>
<feature type="transmembrane region" description="Helical" evidence="10">
    <location>
        <begin position="428"/>
        <end position="446"/>
    </location>
</feature>
<dbReference type="GO" id="GO:0016887">
    <property type="term" value="F:ATP hydrolysis activity"/>
    <property type="evidence" value="ECO:0007669"/>
    <property type="project" value="InterPro"/>
</dbReference>
<dbReference type="CDD" id="cd03250">
    <property type="entry name" value="ABCC_MRP_domain1"/>
    <property type="match status" value="1"/>
</dbReference>
<keyword evidence="3 10" id="KW-0812">Transmembrane</keyword>
<feature type="transmembrane region" description="Helical" evidence="10">
    <location>
        <begin position="45"/>
        <end position="64"/>
    </location>
</feature>
<dbReference type="PROSITE" id="PS50929">
    <property type="entry name" value="ABC_TM1F"/>
    <property type="match status" value="2"/>
</dbReference>
<keyword evidence="14" id="KW-1185">Reference proteome</keyword>
<dbReference type="SMART" id="SM00382">
    <property type="entry name" value="AAA"/>
    <property type="match status" value="2"/>
</dbReference>
<evidence type="ECO:0000256" key="6">
    <source>
        <dbReference type="ARBA" id="ARBA00022840"/>
    </source>
</evidence>
<dbReference type="CDD" id="cd18604">
    <property type="entry name" value="ABC_6TM_VMR1_D2_like"/>
    <property type="match status" value="1"/>
</dbReference>
<evidence type="ECO:0000256" key="8">
    <source>
        <dbReference type="ARBA" id="ARBA00023136"/>
    </source>
</evidence>
<evidence type="ECO:0000313" key="13">
    <source>
        <dbReference type="EMBL" id="KAI1619169.1"/>
    </source>
</evidence>
<evidence type="ECO:0000256" key="10">
    <source>
        <dbReference type="SAM" id="Phobius"/>
    </source>
</evidence>
<reference evidence="13" key="1">
    <citation type="journal article" date="2022" name="bioRxiv">
        <title>Deciphering the potential niche of two novel black yeast fungi from a biological soil crust based on their genomes, phenotypes, and melanin regulation.</title>
        <authorList>
            <consortium name="DOE Joint Genome Institute"/>
            <person name="Carr E.C."/>
            <person name="Barton Q."/>
            <person name="Grambo S."/>
            <person name="Sullivan M."/>
            <person name="Renfro C.M."/>
            <person name="Kuo A."/>
            <person name="Pangilinan J."/>
            <person name="Lipzen A."/>
            <person name="Keymanesh K."/>
            <person name="Savage E."/>
            <person name="Barry K."/>
            <person name="Grigoriev I.V."/>
            <person name="Riekhof W.R."/>
            <person name="Harris S.S."/>
        </authorList>
    </citation>
    <scope>NUCLEOTIDE SEQUENCE</scope>
    <source>
        <strain evidence="13">JF 03-4F</strain>
    </source>
</reference>
<dbReference type="InterPro" id="IPR050173">
    <property type="entry name" value="ABC_transporter_C-like"/>
</dbReference>
<feature type="transmembrane region" description="Helical" evidence="10">
    <location>
        <begin position="1157"/>
        <end position="1184"/>
    </location>
</feature>
<dbReference type="InterPro" id="IPR003439">
    <property type="entry name" value="ABC_transporter-like_ATP-bd"/>
</dbReference>
<feature type="transmembrane region" description="Helical" evidence="10">
    <location>
        <begin position="126"/>
        <end position="147"/>
    </location>
</feature>
<dbReference type="FunFam" id="1.20.1560.10:FF:000013">
    <property type="entry name" value="ABC transporter C family member 2"/>
    <property type="match status" value="1"/>
</dbReference>
<dbReference type="InterPro" id="IPR003593">
    <property type="entry name" value="AAA+_ATPase"/>
</dbReference>
<dbReference type="InterPro" id="IPR036640">
    <property type="entry name" value="ABC1_TM_sf"/>
</dbReference>
<keyword evidence="2" id="KW-0813">Transport</keyword>
<dbReference type="PROSITE" id="PS00211">
    <property type="entry name" value="ABC_TRANSPORTER_1"/>
    <property type="match status" value="2"/>
</dbReference>
<feature type="transmembrane region" description="Helical" evidence="10">
    <location>
        <begin position="1040"/>
        <end position="1057"/>
    </location>
</feature>
<feature type="transmembrane region" description="Helical" evidence="10">
    <location>
        <begin position="964"/>
        <end position="994"/>
    </location>
</feature>
<organism evidence="13 14">
    <name type="scientific">Exophiala viscosa</name>
    <dbReference type="NCBI Taxonomy" id="2486360"/>
    <lineage>
        <taxon>Eukaryota</taxon>
        <taxon>Fungi</taxon>
        <taxon>Dikarya</taxon>
        <taxon>Ascomycota</taxon>
        <taxon>Pezizomycotina</taxon>
        <taxon>Eurotiomycetes</taxon>
        <taxon>Chaetothyriomycetidae</taxon>
        <taxon>Chaetothyriales</taxon>
        <taxon>Herpotrichiellaceae</taxon>
        <taxon>Exophiala</taxon>
    </lineage>
</organism>
<name>A0AAN6E6Z7_9EURO</name>
<feature type="region of interest" description="Disordered" evidence="9">
    <location>
        <begin position="1"/>
        <end position="23"/>
    </location>
</feature>
<dbReference type="Pfam" id="PF00664">
    <property type="entry name" value="ABC_membrane"/>
    <property type="match status" value="2"/>
</dbReference>
<dbReference type="InterPro" id="IPR017871">
    <property type="entry name" value="ABC_transporter-like_CS"/>
</dbReference>
<dbReference type="InterPro" id="IPR011527">
    <property type="entry name" value="ABC1_TM_dom"/>
</dbReference>
<feature type="domain" description="ABC transporter" evidence="11">
    <location>
        <begin position="1238"/>
        <end position="1456"/>
    </location>
</feature>
<keyword evidence="4" id="KW-0677">Repeat</keyword>
<comment type="subcellular location">
    <subcellularLocation>
        <location evidence="1">Membrane</location>
        <topology evidence="1">Multi-pass membrane protein</topology>
    </subcellularLocation>
</comment>
<dbReference type="PROSITE" id="PS50893">
    <property type="entry name" value="ABC_TRANSPORTER_2"/>
    <property type="match status" value="2"/>
</dbReference>
<protein>
    <submittedName>
        <fullName evidence="13">ABC bile acid transporter</fullName>
    </submittedName>
</protein>
<feature type="compositionally biased region" description="Polar residues" evidence="9">
    <location>
        <begin position="1"/>
        <end position="17"/>
    </location>
</feature>
<evidence type="ECO:0000256" key="7">
    <source>
        <dbReference type="ARBA" id="ARBA00022989"/>
    </source>
</evidence>
<evidence type="ECO:0000313" key="14">
    <source>
        <dbReference type="Proteomes" id="UP001203852"/>
    </source>
</evidence>
<evidence type="ECO:0000256" key="9">
    <source>
        <dbReference type="SAM" id="MobiDB-lite"/>
    </source>
</evidence>
<dbReference type="GO" id="GO:0005524">
    <property type="term" value="F:ATP binding"/>
    <property type="evidence" value="ECO:0007669"/>
    <property type="project" value="UniProtKB-KW"/>
</dbReference>
<evidence type="ECO:0000256" key="3">
    <source>
        <dbReference type="ARBA" id="ARBA00022692"/>
    </source>
</evidence>
<keyword evidence="7 10" id="KW-1133">Transmembrane helix</keyword>
<proteinExistence type="predicted"/>
<feature type="transmembrane region" description="Helical" evidence="10">
    <location>
        <begin position="238"/>
        <end position="259"/>
    </location>
</feature>
<dbReference type="Gene3D" id="3.40.50.300">
    <property type="entry name" value="P-loop containing nucleotide triphosphate hydrolases"/>
    <property type="match status" value="2"/>
</dbReference>
<comment type="caution">
    <text evidence="13">The sequence shown here is derived from an EMBL/GenBank/DDBJ whole genome shotgun (WGS) entry which is preliminary data.</text>
</comment>
<evidence type="ECO:0000256" key="4">
    <source>
        <dbReference type="ARBA" id="ARBA00022737"/>
    </source>
</evidence>
<dbReference type="CDD" id="cd18596">
    <property type="entry name" value="ABC_6TM_VMR1_D1_like"/>
    <property type="match status" value="1"/>
</dbReference>
<gene>
    <name evidence="13" type="ORF">EDD36DRAFT_53888</name>
</gene>
<feature type="region of interest" description="Disordered" evidence="9">
    <location>
        <begin position="332"/>
        <end position="351"/>
    </location>
</feature>
<feature type="compositionally biased region" description="Basic and acidic residues" evidence="9">
    <location>
        <begin position="332"/>
        <end position="341"/>
    </location>
</feature>
<dbReference type="EMBL" id="MU404350">
    <property type="protein sequence ID" value="KAI1619169.1"/>
    <property type="molecule type" value="Genomic_DNA"/>
</dbReference>
<sequence length="1456" mass="162163">MNEETLMSNKSAISPSGSKRPWPRPFIEEPVDIPQVEPTASRASWYAMGLFALSIAGFSLLVVVALKLSWARPITVLWGAAALYAILCRPRTTPIPLFIDFTCIAAAGVSLLAYHFSGEMLGRDAILTISSTALAAVALVVVINMPLRDPALSRVEICRPFTLPTNTLRSPEDSMTLFQWMTVSWLASLIKVGNKRQLHDEDVWLLPYEFQHRHLHDAFRELHGTVVRRLLVANWIDLVLLAVLAILELAANYSAPVILQKLLQAMEHLQSDKQSAVTFALLILVVRFIAAQSAVFSLWFQRRAYERSRGEMVTMLYEKTLNRKILGGLPQEDEKAVKPTEEDADGVPHVGDSGALPESEQLLSGQIRTSPTFVRRAHGVLRRARSLFKKNRKRDLIKKEPASMGKILNMMRNDVYEVAQRFWEAQTLINKPLGLILSIVLIWQMLGWASMVGVAVVVISQVFNYILARILMSWERKRRQATDVKLQKISQYVEAIRHLRWYGWHSTWLDGVMSARQKELNLKIITNLWGIAIRFLNSFASGLLPVATFYAFTIVAGKQLRIDIAFPALQLFALLQTNIRELPGLITVLLNASVAVGRIEEFIAEPDKIDTSADQESANGRLELRAASFSWPGLPAATLRNLSLSFPPGLTVVYGQVAAGKTALLQALLGELDLCEGEMLRPTQPMGYCSQTPWLQSMSIRENILFHTPYEDVRYKKTLEACALLPDLATFKHGDLSNIGENGIGLSGGQKSRVALARAVYSRAQILLLDDPLSALDQQTAEWIVTKCLCGSLMEGRAVVLATHRTDLCQHVASQLIEISHGTAILHACDDDLATSTSATIAQEQDSAQEPDSGKDVDETAAVPEKFVQDEHRVHGGVQLAVYWQYIKAGTLKWWFMVVITAAVCRINYVGESWFLKEWGEAYNRVKVHTLTLQSFNSDVHLLESPISGLFDRFPNPADNVRPWLLGFFVIVMVETFALFLAQISMLFVTYTAARRMFKDIMSRISNTTFHFYDVTPVGRLMNRLTSDIGTIDGNIADQLLIVIWYAIAWMSSMIVIGSVTPVFLVFAIALTLVFVMIFLRFLPTSQSLRRLEMVSLSPLMSNFGALLNGLMTVRAFCAQPQFQERNIEVTDAFQKMDHFYWSLQAWLMYRFDTLSAVSTFLLTLLAIFANLSAGLTAFVLIAAQKFVQSTHAICKQYGQLQLDFVSVERVVELIHIEQEPAGSIKPPAAWPTYGGDIVFENVSIRYQPHLDPAVSDVSIRFRGGSTNAIMGRTGSGKSTLALALLATITPESGRILIDGIDISKVDKQALRTRITFLAQDPILFPGSLRHNLDPLEEHSDYACEAVISRVCGKYGWTLHTQIDNSGRNLSQGQRQLVGLARAILRRSAIVIMDEATASIDMDTSAEIHRILREELQESTIITIAHRAAAVENAEFCVELAAGRVLRQGAPGEIGV</sequence>
<dbReference type="GO" id="GO:0140359">
    <property type="term" value="F:ABC-type transporter activity"/>
    <property type="evidence" value="ECO:0007669"/>
    <property type="project" value="InterPro"/>
</dbReference>
<dbReference type="FunFam" id="3.40.50.300:FF:001577">
    <property type="entry name" value="ABC bile acid transporter"/>
    <property type="match status" value="1"/>
</dbReference>
<feature type="transmembrane region" description="Helical" evidence="10">
    <location>
        <begin position="279"/>
        <end position="300"/>
    </location>
</feature>
<dbReference type="Proteomes" id="UP001203852">
    <property type="component" value="Unassembled WGS sequence"/>
</dbReference>
<evidence type="ECO:0000259" key="11">
    <source>
        <dbReference type="PROSITE" id="PS50893"/>
    </source>
</evidence>
<feature type="transmembrane region" description="Helical" evidence="10">
    <location>
        <begin position="452"/>
        <end position="472"/>
    </location>
</feature>
<dbReference type="GO" id="GO:0016020">
    <property type="term" value="C:membrane"/>
    <property type="evidence" value="ECO:0007669"/>
    <property type="project" value="UniProtKB-SubCell"/>
</dbReference>
<dbReference type="Pfam" id="PF00005">
    <property type="entry name" value="ABC_tran"/>
    <property type="match status" value="2"/>
</dbReference>
<dbReference type="PANTHER" id="PTHR24223:SF415">
    <property type="entry name" value="FI20190P1"/>
    <property type="match status" value="1"/>
</dbReference>
<feature type="domain" description="ABC transmembrane type-1" evidence="12">
    <location>
        <begin position="239"/>
        <end position="591"/>
    </location>
</feature>
<dbReference type="CDD" id="cd03244">
    <property type="entry name" value="ABCC_MRP_domain2"/>
    <property type="match status" value="1"/>
</dbReference>
<keyword evidence="5" id="KW-0547">Nucleotide-binding</keyword>
<dbReference type="Gene3D" id="1.20.1560.10">
    <property type="entry name" value="ABC transporter type 1, transmembrane domain"/>
    <property type="match status" value="2"/>
</dbReference>
<evidence type="ECO:0000256" key="1">
    <source>
        <dbReference type="ARBA" id="ARBA00004141"/>
    </source>
</evidence>
<feature type="transmembrane region" description="Helical" evidence="10">
    <location>
        <begin position="1063"/>
        <end position="1083"/>
    </location>
</feature>
<dbReference type="SUPFAM" id="SSF90123">
    <property type="entry name" value="ABC transporter transmembrane region"/>
    <property type="match status" value="2"/>
</dbReference>
<dbReference type="InterPro" id="IPR027417">
    <property type="entry name" value="P-loop_NTPase"/>
</dbReference>
<dbReference type="PANTHER" id="PTHR24223">
    <property type="entry name" value="ATP-BINDING CASSETTE SUB-FAMILY C"/>
    <property type="match status" value="1"/>
</dbReference>
<keyword evidence="6" id="KW-0067">ATP-binding</keyword>
<keyword evidence="8 10" id="KW-0472">Membrane</keyword>
<dbReference type="GO" id="GO:0005737">
    <property type="term" value="C:cytoplasm"/>
    <property type="evidence" value="ECO:0007669"/>
    <property type="project" value="UniProtKB-ARBA"/>
</dbReference>
<evidence type="ECO:0000259" key="12">
    <source>
        <dbReference type="PROSITE" id="PS50929"/>
    </source>
</evidence>